<evidence type="ECO:0000256" key="3">
    <source>
        <dbReference type="ARBA" id="ARBA00023002"/>
    </source>
</evidence>
<evidence type="ECO:0000259" key="7">
    <source>
        <dbReference type="Pfam" id="PF13462"/>
    </source>
</evidence>
<comment type="similarity">
    <text evidence="1">Belongs to the thioredoxin family. DsbA subfamily.</text>
</comment>
<dbReference type="PANTHER" id="PTHR13887">
    <property type="entry name" value="GLUTATHIONE S-TRANSFERASE KAPPA"/>
    <property type="match status" value="1"/>
</dbReference>
<feature type="transmembrane region" description="Helical" evidence="6">
    <location>
        <begin position="27"/>
        <end position="46"/>
    </location>
</feature>
<evidence type="ECO:0000256" key="1">
    <source>
        <dbReference type="ARBA" id="ARBA00005791"/>
    </source>
</evidence>
<evidence type="ECO:0000313" key="9">
    <source>
        <dbReference type="Proteomes" id="UP000547209"/>
    </source>
</evidence>
<reference evidence="8 9" key="1">
    <citation type="submission" date="2020-08" db="EMBL/GenBank/DDBJ databases">
        <title>Cohnella phylogeny.</title>
        <authorList>
            <person name="Dunlap C."/>
        </authorList>
    </citation>
    <scope>NUCLEOTIDE SEQUENCE [LARGE SCALE GENOMIC DNA]</scope>
    <source>
        <strain evidence="8 9">DSM 28246</strain>
    </source>
</reference>
<dbReference type="EMBL" id="JACJVP010000070">
    <property type="protein sequence ID" value="MBB6675283.1"/>
    <property type="molecule type" value="Genomic_DNA"/>
</dbReference>
<dbReference type="PANTHER" id="PTHR13887:SF14">
    <property type="entry name" value="DISULFIDE BOND FORMATION PROTEIN D"/>
    <property type="match status" value="1"/>
</dbReference>
<organism evidence="8 9">
    <name type="scientific">Cohnella nanjingensis</name>
    <dbReference type="NCBI Taxonomy" id="1387779"/>
    <lineage>
        <taxon>Bacteria</taxon>
        <taxon>Bacillati</taxon>
        <taxon>Bacillota</taxon>
        <taxon>Bacilli</taxon>
        <taxon>Bacillales</taxon>
        <taxon>Paenibacillaceae</taxon>
        <taxon>Cohnella</taxon>
    </lineage>
</organism>
<evidence type="ECO:0000256" key="5">
    <source>
        <dbReference type="ARBA" id="ARBA00023284"/>
    </source>
</evidence>
<name>A0A7X0RX66_9BACL</name>
<dbReference type="SUPFAM" id="SSF52833">
    <property type="entry name" value="Thioredoxin-like"/>
    <property type="match status" value="1"/>
</dbReference>
<keyword evidence="6" id="KW-0812">Transmembrane</keyword>
<keyword evidence="6" id="KW-1133">Transmembrane helix</keyword>
<evidence type="ECO:0000256" key="4">
    <source>
        <dbReference type="ARBA" id="ARBA00023157"/>
    </source>
</evidence>
<dbReference type="InterPro" id="IPR012336">
    <property type="entry name" value="Thioredoxin-like_fold"/>
</dbReference>
<proteinExistence type="inferred from homology"/>
<keyword evidence="9" id="KW-1185">Reference proteome</keyword>
<evidence type="ECO:0000256" key="6">
    <source>
        <dbReference type="SAM" id="Phobius"/>
    </source>
</evidence>
<sequence>MQKSQRKAEDRVKKQIQAQRKQRQTRIWVWSTVVAFVALIVLVVVFKPEAKPASFEYEKLPTLGQSNAPVKIVEFGDYKCITCKMFSQEIEPQLQKDFIDTGKASLSFMNFMIIAPDSYTAALAGQAVFHQSNEEYWKFYDAVYKNQGDEGVPWATSDYFVKLAKDLGLKLDYDKLKQDIDNETYKDEVNAQDKLARNKLKLGGTPSIFINGKKLTDNQALQYANLKKEIEKALEENKG</sequence>
<keyword evidence="2" id="KW-0732">Signal</keyword>
<protein>
    <submittedName>
        <fullName evidence="8">Thioredoxin domain-containing protein</fullName>
    </submittedName>
</protein>
<keyword evidence="5" id="KW-0676">Redox-active center</keyword>
<dbReference type="Gene3D" id="3.40.30.10">
    <property type="entry name" value="Glutaredoxin"/>
    <property type="match status" value="1"/>
</dbReference>
<dbReference type="Proteomes" id="UP000547209">
    <property type="component" value="Unassembled WGS sequence"/>
</dbReference>
<dbReference type="AlphaFoldDB" id="A0A7X0RX66"/>
<dbReference type="GO" id="GO:0016491">
    <property type="term" value="F:oxidoreductase activity"/>
    <property type="evidence" value="ECO:0007669"/>
    <property type="project" value="UniProtKB-KW"/>
</dbReference>
<keyword evidence="6" id="KW-0472">Membrane</keyword>
<accession>A0A7X0RX66</accession>
<comment type="caution">
    <text evidence="8">The sequence shown here is derived from an EMBL/GenBank/DDBJ whole genome shotgun (WGS) entry which is preliminary data.</text>
</comment>
<gene>
    <name evidence="8" type="ORF">H7C19_31955</name>
</gene>
<dbReference type="Pfam" id="PF13462">
    <property type="entry name" value="Thioredoxin_4"/>
    <property type="match status" value="1"/>
</dbReference>
<feature type="domain" description="Thioredoxin-like fold" evidence="7">
    <location>
        <begin position="61"/>
        <end position="231"/>
    </location>
</feature>
<dbReference type="RefSeq" id="WP_185673139.1">
    <property type="nucleotide sequence ID" value="NZ_JACJVP010000070.1"/>
</dbReference>
<dbReference type="InterPro" id="IPR036249">
    <property type="entry name" value="Thioredoxin-like_sf"/>
</dbReference>
<keyword evidence="4" id="KW-1015">Disulfide bond</keyword>
<evidence type="ECO:0000256" key="2">
    <source>
        <dbReference type="ARBA" id="ARBA00022729"/>
    </source>
</evidence>
<keyword evidence="3" id="KW-0560">Oxidoreductase</keyword>
<evidence type="ECO:0000313" key="8">
    <source>
        <dbReference type="EMBL" id="MBB6675283.1"/>
    </source>
</evidence>